<dbReference type="InterPro" id="IPR001967">
    <property type="entry name" value="Peptidase_S11_N"/>
</dbReference>
<evidence type="ECO:0000256" key="2">
    <source>
        <dbReference type="ARBA" id="ARBA00022729"/>
    </source>
</evidence>
<sequence>MHSFYPAEYPMLKKIFPFLLFMPTFVMAQSYVVYDFTHNKVLESGAPNTVRPIASVTKLMTANVFLEHNKNPRCTASITNEDYDYIKGTHTKLPKYTPIACRELLKAMLVHSDNYAAHALSRSAGMTRQQFIKKMNEKAKHLGMRSTRFSDSSGLSNSNVSSAMDLVKLAKYSLAKPEIKALSNLSTAYIQAGKRNIFVKNTNKLVRDEMFSAAINKTGYIRESGYNLVFVNSVPCNRATIGVISLNNSSSAFRSNFTKSKLEKYGCTVLNGRKFKSFEDDIQYEEGYDEQGMDELIKKVAG</sequence>
<gene>
    <name evidence="11" type="primary">pbpG</name>
    <name evidence="11" type="ORF">NCTC5906_01560</name>
</gene>
<dbReference type="InterPro" id="IPR000871">
    <property type="entry name" value="Beta-lactam_class-A"/>
</dbReference>
<keyword evidence="5" id="KW-0573">Peptidoglycan synthesis</keyword>
<evidence type="ECO:0000256" key="9">
    <source>
        <dbReference type="RuleBase" id="RU004016"/>
    </source>
</evidence>
<keyword evidence="4" id="KW-0133">Cell shape</keyword>
<dbReference type="GO" id="GO:0030655">
    <property type="term" value="P:beta-lactam antibiotic catabolic process"/>
    <property type="evidence" value="ECO:0007669"/>
    <property type="project" value="InterPro"/>
</dbReference>
<dbReference type="Proteomes" id="UP000272690">
    <property type="component" value="Chromosome"/>
</dbReference>
<feature type="active site" description="Acyl-ester intermediate" evidence="7">
    <location>
        <position position="55"/>
    </location>
</feature>
<feature type="active site" description="Proton acceptor" evidence="7">
    <location>
        <position position="58"/>
    </location>
</feature>
<dbReference type="PANTHER" id="PTHR35333:SF3">
    <property type="entry name" value="BETA-LACTAMASE-TYPE TRANSPEPTIDASE FOLD CONTAINING PROTEIN"/>
    <property type="match status" value="1"/>
</dbReference>
<dbReference type="Gene3D" id="3.40.710.10">
    <property type="entry name" value="DD-peptidase/beta-lactamase superfamily"/>
    <property type="match status" value="1"/>
</dbReference>
<dbReference type="GO" id="GO:0006508">
    <property type="term" value="P:proteolysis"/>
    <property type="evidence" value="ECO:0007669"/>
    <property type="project" value="InterPro"/>
</dbReference>
<protein>
    <submittedName>
        <fullName evidence="11">D-alanyl-D-alanine endopeptidase</fullName>
        <ecNumber evidence="11">3.4.21.-</ecNumber>
    </submittedName>
</protein>
<feature type="domain" description="Peptidase S11 D-alanyl-D-alanine carboxypeptidase A N-terminal" evidence="10">
    <location>
        <begin position="26"/>
        <end position="231"/>
    </location>
</feature>
<reference evidence="11 12" key="1">
    <citation type="submission" date="2018-12" db="EMBL/GenBank/DDBJ databases">
        <authorList>
            <consortium name="Pathogen Informatics"/>
        </authorList>
    </citation>
    <scope>NUCLEOTIDE SEQUENCE [LARGE SCALE GENOMIC DNA]</scope>
    <source>
        <strain evidence="11 12">NCTC5906</strain>
    </source>
</reference>
<evidence type="ECO:0000259" key="10">
    <source>
        <dbReference type="Pfam" id="PF00768"/>
    </source>
</evidence>
<keyword evidence="6" id="KW-0961">Cell wall biogenesis/degradation</keyword>
<evidence type="ECO:0000256" key="1">
    <source>
        <dbReference type="ARBA" id="ARBA00007164"/>
    </source>
</evidence>
<dbReference type="GO" id="GO:0008360">
    <property type="term" value="P:regulation of cell shape"/>
    <property type="evidence" value="ECO:0007669"/>
    <property type="project" value="UniProtKB-KW"/>
</dbReference>
<evidence type="ECO:0000256" key="4">
    <source>
        <dbReference type="ARBA" id="ARBA00022960"/>
    </source>
</evidence>
<dbReference type="PANTHER" id="PTHR35333">
    <property type="entry name" value="BETA-LACTAMASE"/>
    <property type="match status" value="1"/>
</dbReference>
<dbReference type="EC" id="3.4.21.-" evidence="11"/>
<dbReference type="SUPFAM" id="SSF56601">
    <property type="entry name" value="beta-lactamase/transpeptidase-like"/>
    <property type="match status" value="1"/>
</dbReference>
<proteinExistence type="inferred from homology"/>
<dbReference type="PRINTS" id="PR00725">
    <property type="entry name" value="DADACBPTASE1"/>
</dbReference>
<dbReference type="Pfam" id="PF00768">
    <property type="entry name" value="Peptidase_S11"/>
    <property type="match status" value="1"/>
</dbReference>
<name>A0A3S4TQZ5_AGGAP</name>
<comment type="similarity">
    <text evidence="1 9">Belongs to the peptidase S11 family.</text>
</comment>
<keyword evidence="2" id="KW-0732">Signal</keyword>
<feature type="binding site" evidence="8">
    <location>
        <position position="217"/>
    </location>
    <ligand>
        <name>substrate</name>
    </ligand>
</feature>
<dbReference type="GO" id="GO:0046677">
    <property type="term" value="P:response to antibiotic"/>
    <property type="evidence" value="ECO:0007669"/>
    <property type="project" value="InterPro"/>
</dbReference>
<dbReference type="InterPro" id="IPR018044">
    <property type="entry name" value="Peptidase_S11"/>
</dbReference>
<dbReference type="GO" id="GO:0009252">
    <property type="term" value="P:peptidoglycan biosynthetic process"/>
    <property type="evidence" value="ECO:0007669"/>
    <property type="project" value="UniProtKB-KW"/>
</dbReference>
<dbReference type="GO" id="GO:0009002">
    <property type="term" value="F:serine-type D-Ala-D-Ala carboxypeptidase activity"/>
    <property type="evidence" value="ECO:0007669"/>
    <property type="project" value="InterPro"/>
</dbReference>
<keyword evidence="3 11" id="KW-0378">Hydrolase</keyword>
<dbReference type="GO" id="GO:0071555">
    <property type="term" value="P:cell wall organization"/>
    <property type="evidence" value="ECO:0007669"/>
    <property type="project" value="UniProtKB-KW"/>
</dbReference>
<dbReference type="InterPro" id="IPR012338">
    <property type="entry name" value="Beta-lactam/transpept-like"/>
</dbReference>
<evidence type="ECO:0000256" key="6">
    <source>
        <dbReference type="ARBA" id="ARBA00023316"/>
    </source>
</evidence>
<evidence type="ECO:0000313" key="11">
    <source>
        <dbReference type="EMBL" id="VEF43623.1"/>
    </source>
</evidence>
<evidence type="ECO:0000256" key="3">
    <source>
        <dbReference type="ARBA" id="ARBA00022801"/>
    </source>
</evidence>
<dbReference type="AlphaFoldDB" id="A0A3S4TQZ5"/>
<evidence type="ECO:0000256" key="8">
    <source>
        <dbReference type="PIRSR" id="PIRSR618044-2"/>
    </source>
</evidence>
<evidence type="ECO:0000256" key="5">
    <source>
        <dbReference type="ARBA" id="ARBA00022984"/>
    </source>
</evidence>
<accession>A0A3S4TQZ5</accession>
<dbReference type="EMBL" id="LR134327">
    <property type="protein sequence ID" value="VEF43623.1"/>
    <property type="molecule type" value="Genomic_DNA"/>
</dbReference>
<organism evidence="11 12">
    <name type="scientific">Aggregatibacter aphrophilus ATCC 33389</name>
    <dbReference type="NCBI Taxonomy" id="985008"/>
    <lineage>
        <taxon>Bacteria</taxon>
        <taxon>Pseudomonadati</taxon>
        <taxon>Pseudomonadota</taxon>
        <taxon>Gammaproteobacteria</taxon>
        <taxon>Pasteurellales</taxon>
        <taxon>Pasteurellaceae</taxon>
        <taxon>Aggregatibacter</taxon>
    </lineage>
</organism>
<evidence type="ECO:0000313" key="12">
    <source>
        <dbReference type="Proteomes" id="UP000272690"/>
    </source>
</evidence>
<feature type="active site" evidence="7">
    <location>
        <position position="112"/>
    </location>
</feature>
<evidence type="ECO:0000256" key="7">
    <source>
        <dbReference type="PIRSR" id="PIRSR618044-1"/>
    </source>
</evidence>
<dbReference type="GO" id="GO:0008800">
    <property type="term" value="F:beta-lactamase activity"/>
    <property type="evidence" value="ECO:0007669"/>
    <property type="project" value="InterPro"/>
</dbReference>